<dbReference type="EMBL" id="KY684110">
    <property type="protein sequence ID" value="ARF12020.1"/>
    <property type="molecule type" value="Genomic_DNA"/>
</dbReference>
<evidence type="ECO:0000313" key="2">
    <source>
        <dbReference type="EMBL" id="ARF12020.1"/>
    </source>
</evidence>
<protein>
    <submittedName>
        <fullName evidence="2">Uncharacterized protein</fullName>
    </submittedName>
</protein>
<gene>
    <name evidence="2" type="ORF">Klosneuvirus_3_155</name>
</gene>
<proteinExistence type="predicted"/>
<name>A0A1V0SJW3_9VIRU</name>
<feature type="compositionally biased region" description="Low complexity" evidence="1">
    <location>
        <begin position="85"/>
        <end position="95"/>
    </location>
</feature>
<sequence>MSCKNNADCDEYLCQLESEILTLLCAKLIHVDLTYYINLFKNYVIKINKIPISNKLTKEKRANMIDQLNGIIRTYELVYLSLPEDSDSSLSGNGSSDEDYVINIRGQ</sequence>
<accession>A0A1V0SJW3</accession>
<organism evidence="2">
    <name type="scientific">Klosneuvirus KNV1</name>
    <dbReference type="NCBI Taxonomy" id="1977640"/>
    <lineage>
        <taxon>Viruses</taxon>
        <taxon>Varidnaviria</taxon>
        <taxon>Bamfordvirae</taxon>
        <taxon>Nucleocytoviricota</taxon>
        <taxon>Megaviricetes</taxon>
        <taxon>Imitervirales</taxon>
        <taxon>Mimiviridae</taxon>
        <taxon>Klosneuvirinae</taxon>
        <taxon>Klosneuvirus</taxon>
    </lineage>
</organism>
<reference evidence="2" key="1">
    <citation type="journal article" date="2017" name="Science">
        <title>Giant viruses with an expanded complement of translation system components.</title>
        <authorList>
            <person name="Schulz F."/>
            <person name="Yutin N."/>
            <person name="Ivanova N.N."/>
            <person name="Ortega D.R."/>
            <person name="Lee T.K."/>
            <person name="Vierheilig J."/>
            <person name="Daims H."/>
            <person name="Horn M."/>
            <person name="Wagner M."/>
            <person name="Jensen G.J."/>
            <person name="Kyrpides N.C."/>
            <person name="Koonin E.V."/>
            <person name="Woyke T."/>
        </authorList>
    </citation>
    <scope>NUCLEOTIDE SEQUENCE</scope>
    <source>
        <strain evidence="2">KNV1</strain>
    </source>
</reference>
<evidence type="ECO:0000256" key="1">
    <source>
        <dbReference type="SAM" id="MobiDB-lite"/>
    </source>
</evidence>
<feature type="region of interest" description="Disordered" evidence="1">
    <location>
        <begin position="85"/>
        <end position="107"/>
    </location>
</feature>